<dbReference type="SMART" id="SM00342">
    <property type="entry name" value="HTH_ARAC"/>
    <property type="match status" value="1"/>
</dbReference>
<evidence type="ECO:0000256" key="1">
    <source>
        <dbReference type="ARBA" id="ARBA00023015"/>
    </source>
</evidence>
<dbReference type="InterPro" id="IPR009057">
    <property type="entry name" value="Homeodomain-like_sf"/>
</dbReference>
<dbReference type="Proteomes" id="UP000285780">
    <property type="component" value="Unassembled WGS sequence"/>
</dbReference>
<gene>
    <name evidence="5" type="ORF">C8N26_0168</name>
</gene>
<organism evidence="5 6">
    <name type="scientific">Tenacibaculum lutimaris</name>
    <dbReference type="NCBI Taxonomy" id="285258"/>
    <lineage>
        <taxon>Bacteria</taxon>
        <taxon>Pseudomonadati</taxon>
        <taxon>Bacteroidota</taxon>
        <taxon>Flavobacteriia</taxon>
        <taxon>Flavobacteriales</taxon>
        <taxon>Flavobacteriaceae</taxon>
        <taxon>Tenacibaculum</taxon>
    </lineage>
</organism>
<proteinExistence type="predicted"/>
<dbReference type="EMBL" id="RAQM01000006">
    <property type="protein sequence ID" value="RKF04777.1"/>
    <property type="molecule type" value="Genomic_DNA"/>
</dbReference>
<reference evidence="5 6" key="1">
    <citation type="submission" date="2018-09" db="EMBL/GenBank/DDBJ databases">
        <title>Genomic Encyclopedia of Archaeal and Bacterial Type Strains, Phase II (KMG-II): from individual species to whole genera.</title>
        <authorList>
            <person name="Goeker M."/>
        </authorList>
    </citation>
    <scope>NUCLEOTIDE SEQUENCE [LARGE SCALE GENOMIC DNA]</scope>
    <source>
        <strain evidence="5 6">DSM 16505</strain>
    </source>
</reference>
<dbReference type="InterPro" id="IPR018060">
    <property type="entry name" value="HTH_AraC"/>
</dbReference>
<dbReference type="PANTHER" id="PTHR47893">
    <property type="entry name" value="REGULATORY PROTEIN PCHR"/>
    <property type="match status" value="1"/>
</dbReference>
<sequence length="320" mass="36983">MKERIIKYQLAQPKDFFAELGKTLPIEIIGTELTLKEELGKGKMKYIEVQEGLWAQQIDYTLHDEIGLFRIPKNTNDFYLVDFYLSDTEIIRCAEGKTFRQSFENVNMVLSSSTTASKALLPKNQRIKAFNILISKEWLFKNVLDDHKSLRGFFSCESPIYLSENLDYKLKDLLKKIDLNQDNRLTSISNVIQIVDYLFIRFGSRPLKEGKQNIHPNDLQQLMKVRKVLDTNPEKEILLNDLSGIAGMSLSKFKRLFKQVLGTTPYKYHLKNKMEKAMETLKQGNYSVSETGFLMGYSNLSQFSKAFKNHFGMLPSEVSV</sequence>
<evidence type="ECO:0000256" key="3">
    <source>
        <dbReference type="ARBA" id="ARBA00023163"/>
    </source>
</evidence>
<evidence type="ECO:0000313" key="5">
    <source>
        <dbReference type="EMBL" id="RKF04777.1"/>
    </source>
</evidence>
<evidence type="ECO:0000259" key="4">
    <source>
        <dbReference type="PROSITE" id="PS01124"/>
    </source>
</evidence>
<dbReference type="InterPro" id="IPR053142">
    <property type="entry name" value="PchR_regulatory_protein"/>
</dbReference>
<accession>A0A420E4I7</accession>
<dbReference type="InterPro" id="IPR018062">
    <property type="entry name" value="HTH_AraC-typ_CS"/>
</dbReference>
<dbReference type="SUPFAM" id="SSF46689">
    <property type="entry name" value="Homeodomain-like"/>
    <property type="match status" value="2"/>
</dbReference>
<evidence type="ECO:0000313" key="6">
    <source>
        <dbReference type="Proteomes" id="UP000285780"/>
    </source>
</evidence>
<dbReference type="PROSITE" id="PS01124">
    <property type="entry name" value="HTH_ARAC_FAMILY_2"/>
    <property type="match status" value="1"/>
</dbReference>
<dbReference type="RefSeq" id="WP_120185628.1">
    <property type="nucleotide sequence ID" value="NZ_RAQM01000006.1"/>
</dbReference>
<dbReference type="Pfam" id="PF12833">
    <property type="entry name" value="HTH_18"/>
    <property type="match status" value="1"/>
</dbReference>
<keyword evidence="1" id="KW-0805">Transcription regulation</keyword>
<name>A0A420E4I7_9FLAO</name>
<protein>
    <submittedName>
        <fullName evidence="5">AraC-like DNA-binding protein</fullName>
    </submittedName>
</protein>
<feature type="domain" description="HTH araC/xylS-type" evidence="4">
    <location>
        <begin position="223"/>
        <end position="320"/>
    </location>
</feature>
<dbReference type="GO" id="GO:0003700">
    <property type="term" value="F:DNA-binding transcription factor activity"/>
    <property type="evidence" value="ECO:0007669"/>
    <property type="project" value="InterPro"/>
</dbReference>
<keyword evidence="6" id="KW-1185">Reference proteome</keyword>
<evidence type="ECO:0000256" key="2">
    <source>
        <dbReference type="ARBA" id="ARBA00023125"/>
    </source>
</evidence>
<dbReference type="PROSITE" id="PS00041">
    <property type="entry name" value="HTH_ARAC_FAMILY_1"/>
    <property type="match status" value="1"/>
</dbReference>
<dbReference type="GO" id="GO:0043565">
    <property type="term" value="F:sequence-specific DNA binding"/>
    <property type="evidence" value="ECO:0007669"/>
    <property type="project" value="InterPro"/>
</dbReference>
<dbReference type="PANTHER" id="PTHR47893:SF1">
    <property type="entry name" value="REGULATORY PROTEIN PCHR"/>
    <property type="match status" value="1"/>
</dbReference>
<comment type="caution">
    <text evidence="5">The sequence shown here is derived from an EMBL/GenBank/DDBJ whole genome shotgun (WGS) entry which is preliminary data.</text>
</comment>
<dbReference type="AlphaFoldDB" id="A0A420E4I7"/>
<dbReference type="Gene3D" id="1.10.10.60">
    <property type="entry name" value="Homeodomain-like"/>
    <property type="match status" value="1"/>
</dbReference>
<keyword evidence="3" id="KW-0804">Transcription</keyword>
<keyword evidence="2 5" id="KW-0238">DNA-binding</keyword>